<dbReference type="InterPro" id="IPR033199">
    <property type="entry name" value="DDAH-like"/>
</dbReference>
<dbReference type="GO" id="GO:0045429">
    <property type="term" value="P:positive regulation of nitric oxide biosynthetic process"/>
    <property type="evidence" value="ECO:0007669"/>
    <property type="project" value="TreeGrafter"/>
</dbReference>
<reference evidence="5" key="3">
    <citation type="submission" date="2016-06" db="UniProtKB">
        <authorList>
            <consortium name="WormBaseParasite"/>
        </authorList>
    </citation>
    <scope>IDENTIFICATION</scope>
</reference>
<evidence type="ECO:0000313" key="5">
    <source>
        <dbReference type="WBParaSite" id="GPLIN_000772300"/>
    </source>
</evidence>
<dbReference type="AlphaFoldDB" id="A0A183C4C9"/>
<dbReference type="Gene3D" id="3.75.10.10">
    <property type="entry name" value="L-arginine/glycine Amidinotransferase, Chain A"/>
    <property type="match status" value="1"/>
</dbReference>
<dbReference type="GO" id="GO:0000052">
    <property type="term" value="P:citrulline metabolic process"/>
    <property type="evidence" value="ECO:0007669"/>
    <property type="project" value="TreeGrafter"/>
</dbReference>
<dbReference type="GO" id="GO:0006525">
    <property type="term" value="P:arginine metabolic process"/>
    <property type="evidence" value="ECO:0007669"/>
    <property type="project" value="TreeGrafter"/>
</dbReference>
<reference evidence="4" key="2">
    <citation type="submission" date="2014-05" db="EMBL/GenBank/DDBJ databases">
        <title>The genome and life-stage specific transcriptomes of Globodera pallida elucidate key aspects of plant parasitism by a cyst nematode.</title>
        <authorList>
            <person name="Cotton J.A."/>
            <person name="Lilley C.J."/>
            <person name="Jones L.M."/>
            <person name="Kikuchi T."/>
            <person name="Reid A.J."/>
            <person name="Thorpe P."/>
            <person name="Tsai I.J."/>
            <person name="Beasley H."/>
            <person name="Blok V."/>
            <person name="Cock P.J.A."/>
            <person name="Van den Akker S.E."/>
            <person name="Holroyd N."/>
            <person name="Hunt M."/>
            <person name="Mantelin S."/>
            <person name="Naghra H."/>
            <person name="Pain A."/>
            <person name="Palomares-Rius J.E."/>
            <person name="Zarowiecki M."/>
            <person name="Berriman M."/>
            <person name="Jones J.T."/>
            <person name="Urwin P.E."/>
        </authorList>
    </citation>
    <scope>NUCLEOTIDE SEQUENCE [LARGE SCALE GENOMIC DNA]</scope>
    <source>
        <strain evidence="4">Lindley</strain>
    </source>
</reference>
<organism evidence="4 5">
    <name type="scientific">Globodera pallida</name>
    <name type="common">Potato cyst nematode worm</name>
    <name type="synonym">Heterodera pallida</name>
    <dbReference type="NCBI Taxonomy" id="36090"/>
    <lineage>
        <taxon>Eukaryota</taxon>
        <taxon>Metazoa</taxon>
        <taxon>Ecdysozoa</taxon>
        <taxon>Nematoda</taxon>
        <taxon>Chromadorea</taxon>
        <taxon>Rhabditida</taxon>
        <taxon>Tylenchina</taxon>
        <taxon>Tylenchomorpha</taxon>
        <taxon>Tylenchoidea</taxon>
        <taxon>Heteroderidae</taxon>
        <taxon>Heteroderinae</taxon>
        <taxon>Globodera</taxon>
    </lineage>
</organism>
<dbReference type="SUPFAM" id="SSF55909">
    <property type="entry name" value="Pentein"/>
    <property type="match status" value="1"/>
</dbReference>
<evidence type="ECO:0000256" key="2">
    <source>
        <dbReference type="ARBA" id="ARBA00022801"/>
    </source>
</evidence>
<reference evidence="4" key="1">
    <citation type="submission" date="2013-12" db="EMBL/GenBank/DDBJ databases">
        <authorList>
            <person name="Aslett M."/>
        </authorList>
    </citation>
    <scope>NUCLEOTIDE SEQUENCE [LARGE SCALE GENOMIC DNA]</scope>
    <source>
        <strain evidence="4">Lindley</strain>
    </source>
</reference>
<accession>A0A183C4C9</accession>
<keyword evidence="4" id="KW-1185">Reference proteome</keyword>
<evidence type="ECO:0000313" key="4">
    <source>
        <dbReference type="Proteomes" id="UP000050741"/>
    </source>
</evidence>
<protein>
    <submittedName>
        <fullName evidence="5">Amidinotransferase</fullName>
    </submittedName>
</protein>
<feature type="region of interest" description="Disordered" evidence="3">
    <location>
        <begin position="56"/>
        <end position="99"/>
    </location>
</feature>
<dbReference type="WBParaSite" id="GPLIN_000772300">
    <property type="protein sequence ID" value="GPLIN_000772300"/>
    <property type="gene ID" value="GPLIN_000772300"/>
</dbReference>
<evidence type="ECO:0000256" key="3">
    <source>
        <dbReference type="SAM" id="MobiDB-lite"/>
    </source>
</evidence>
<proteinExistence type="inferred from homology"/>
<dbReference type="GO" id="GO:0016403">
    <property type="term" value="F:dimethylargininase activity"/>
    <property type="evidence" value="ECO:0007669"/>
    <property type="project" value="TreeGrafter"/>
</dbReference>
<dbReference type="Pfam" id="PF19420">
    <property type="entry name" value="DDAH_eukar"/>
    <property type="match status" value="1"/>
</dbReference>
<dbReference type="GO" id="GO:0016597">
    <property type="term" value="F:amino acid binding"/>
    <property type="evidence" value="ECO:0007669"/>
    <property type="project" value="TreeGrafter"/>
</dbReference>
<evidence type="ECO:0000256" key="1">
    <source>
        <dbReference type="ARBA" id="ARBA00008532"/>
    </source>
</evidence>
<keyword evidence="2" id="KW-0378">Hydrolase</keyword>
<dbReference type="PANTHER" id="PTHR12737:SF9">
    <property type="entry name" value="DIMETHYLARGININASE"/>
    <property type="match status" value="1"/>
</dbReference>
<sequence length="371" mass="41872">MTPPSFVAQLGGQISLWIGGSIISVIQLPIYLSSAFCAYLSRGATTKRRTTLRSDAIGSENSPKTFEAARKARRRRKRGDRLTNVGKTYSHQSHRRQSRHNAMRAAIGEGLRRVLMVPPKHFSVEYAINPWMEAGVVVDQQKAMDQWTELKTSIEREGVHVLTLDQVEGLPDMVFVCNSGLCYRNKLYLSHFRHSQRIGEQKPFAAFYKRLGLELYGTDYAHVFEGGGDAFFSDQNTLWAGWGGPRTSRKAYEYVQRMGDFETVPCELIDPRFYHLDTCLCPVGIDSALWFPPAFSDDTKKEIRRRLPRAIAVSEAEAMAFVCNSIVIGRRVISPKGIGQETQMALSSFGYTVQEVEMGEFMKVFNAIFLS</sequence>
<name>A0A183C4C9_GLOPA</name>
<dbReference type="PANTHER" id="PTHR12737">
    <property type="entry name" value="DIMETHYLARGININE DIMETHYLAMINOHYDROLASE"/>
    <property type="match status" value="1"/>
</dbReference>
<comment type="similarity">
    <text evidence="1">Belongs to the DDAH family.</text>
</comment>
<dbReference type="Proteomes" id="UP000050741">
    <property type="component" value="Unassembled WGS sequence"/>
</dbReference>